<evidence type="ECO:0000256" key="1">
    <source>
        <dbReference type="SAM" id="MobiDB-lite"/>
    </source>
</evidence>
<feature type="compositionally biased region" description="Low complexity" evidence="1">
    <location>
        <begin position="11"/>
        <end position="33"/>
    </location>
</feature>
<keyword evidence="4" id="KW-1185">Reference proteome</keyword>
<name>A0A2U9P548_STRAS</name>
<organism evidence="3 4">
    <name type="scientific">Streptomyces actuosus</name>
    <dbReference type="NCBI Taxonomy" id="1885"/>
    <lineage>
        <taxon>Bacteria</taxon>
        <taxon>Bacillati</taxon>
        <taxon>Actinomycetota</taxon>
        <taxon>Actinomycetes</taxon>
        <taxon>Kitasatosporales</taxon>
        <taxon>Streptomycetaceae</taxon>
        <taxon>Streptomyces</taxon>
    </lineage>
</organism>
<dbReference type="Proteomes" id="UP000247634">
    <property type="component" value="Chromosome"/>
</dbReference>
<dbReference type="Pfam" id="PF04738">
    <property type="entry name" value="Lant_dehydr_N"/>
    <property type="match status" value="1"/>
</dbReference>
<evidence type="ECO:0000313" key="4">
    <source>
        <dbReference type="Proteomes" id="UP000247634"/>
    </source>
</evidence>
<feature type="compositionally biased region" description="Low complexity" evidence="1">
    <location>
        <begin position="69"/>
        <end position="84"/>
    </location>
</feature>
<reference evidence="3 4" key="1">
    <citation type="submission" date="2018-06" db="EMBL/GenBank/DDBJ databases">
        <title>The complete genome sequence of a nosiheptide producer Streptomyces actuosus ATCC 25421: deducing the ability of producing a new class III lantibiotics.</title>
        <authorList>
            <person name="Liu W."/>
            <person name="Sun F."/>
            <person name="Hu Y."/>
        </authorList>
    </citation>
    <scope>NUCLEOTIDE SEQUENCE [LARGE SCALE GENOMIC DNA]</scope>
    <source>
        <strain evidence="3 4">ATCC 25421</strain>
    </source>
</reference>
<feature type="compositionally biased region" description="Basic residues" evidence="1">
    <location>
        <begin position="54"/>
        <end position="64"/>
    </location>
</feature>
<dbReference type="OrthoDB" id="2442707at2"/>
<feature type="compositionally biased region" description="Basic and acidic residues" evidence="1">
    <location>
        <begin position="89"/>
        <end position="99"/>
    </location>
</feature>
<evidence type="ECO:0000313" key="3">
    <source>
        <dbReference type="EMBL" id="AWT44909.1"/>
    </source>
</evidence>
<sequence>MGRADPPVLRRPPGARRAAGLVPVRARAGRAAARGGGDRARQRAPGAGGAVRRLFQRRAGRLHRPPGDPGRLAAGGRPARLPRAAARRGRGDRGGDAGRGRRGPQRPRRPRVRRDPDRHGVRPRRRRGHGRRDPGADLRRRRTPRPELGDCGDATVNDTTRVPGAPDAAGAPDGFSPYYLYRRGTLGPSELAALTPARTWALLAEAEETRQRREELRGRLEDALHAAVPELPADRRHELLRLRRDIHNDRVPGVPDAARLLDPASRELLEDWLRHRAEGNRLHKEAEAALAAELDAGRRALAAIATGEFFQRGLQLSDERTWRTVTEWAADPFSARRKPSKRRRAENTLTSFAYRVALKPSPFASFTEIGAAPWTPAGDGTAPADRPPARPVQARLSAGLLSWMTYELHRLDRADELMRIRLNHSLLVREEQALCVRRAPDGAPEAAYGTAQVVTARDTGLLRLLRSLLADGGLPERELRERLAAAGLSPQAAATALDKLVRAGICERGLGIPDQHPRPALAVAQRLRTLDTDQAGRCAVVFERLQAAEDAFPAAPVRRRAALLAEIREQVAVFVEAVGCRAPAPEAMRSVVYEDVGTREPAHSWHPDLLHANRWALELFQRIVPVLDDASVEKAGLYAFFARHFGAADGDGDVPFIEFYRRFAALPPAEASAVASGVGDPHSDRIRRLRADFADLLRTELRAHDSAHTGALRLDAERLRAFADRLPAEVTPWRSTAYRMQFTAEPERPYAVVNGVTTGHGVFFSRFCDLLEPDGPHEWSLTEALRGHIARTTPRQCDITAVLGLNFNLHPRLSPYELVYPGSVPRAADEHTLTLADLAVRADPARRTLALVSTRDGQPLDLVPLNFLYPAAAPGLYRLLCAFAPTRTYRGGLWDQLDRADAEAGRAAGRTGVPATHRSLPRVLLGDLVLDRASWRLPAADVPDTDGLERQEAAALASFDRWLGQRGIPRHTFFRLTTPPPVPAGERDLLAETRQWALEARTARLHKPHYLDARNPFLLQVFARRLAEAGPDATVTFQECLPHAGDLDGRTSGAEEFFVEYTLGTPAPAGTQATEDAHARP</sequence>
<dbReference type="KEGG" id="sact:DMT42_23200"/>
<accession>A0A2U9P548</accession>
<gene>
    <name evidence="3" type="ORF">DMT42_23200</name>
</gene>
<dbReference type="EMBL" id="CP029788">
    <property type="protein sequence ID" value="AWT44909.1"/>
    <property type="molecule type" value="Genomic_DNA"/>
</dbReference>
<dbReference type="AlphaFoldDB" id="A0A2U9P548"/>
<evidence type="ECO:0000259" key="2">
    <source>
        <dbReference type="Pfam" id="PF04738"/>
    </source>
</evidence>
<feature type="compositionally biased region" description="Basic residues" evidence="1">
    <location>
        <begin position="121"/>
        <end position="130"/>
    </location>
</feature>
<feature type="region of interest" description="Disordered" evidence="1">
    <location>
        <begin position="1"/>
        <end position="169"/>
    </location>
</feature>
<feature type="compositionally biased region" description="Basic residues" evidence="1">
    <location>
        <begin position="100"/>
        <end position="112"/>
    </location>
</feature>
<feature type="compositionally biased region" description="Basic and acidic residues" evidence="1">
    <location>
        <begin position="131"/>
        <end position="148"/>
    </location>
</feature>
<dbReference type="InterPro" id="IPR006827">
    <property type="entry name" value="Lant_deHydtase_N"/>
</dbReference>
<feature type="domain" description="Lantibiotic dehydratase N-terminal" evidence="2">
    <location>
        <begin position="310"/>
        <end position="973"/>
    </location>
</feature>
<proteinExistence type="predicted"/>
<protein>
    <recommendedName>
        <fullName evidence="2">Lantibiotic dehydratase N-terminal domain-containing protein</fullName>
    </recommendedName>
</protein>